<proteinExistence type="predicted"/>
<sequence>MRIAELHTHPVKGCHRLDHDAVVVEPWGLAGDRRWMMIDPDGVGITQRDTAVLTQLTVHPRPGGLRLTAAGRPDLDVDEPAHGPKVGVHVFRNKPEVPARLSEAGSAWCREFLGRDARLVWQADPTGRTIEELALPGDRVSLADGYPVLLANAASLDAVNDWLAETGDEPVPIHRFRPNLVVEGAPAWAEDGWLGRRLRIGEMVFRVAKHCARCRVTTIDQETGEAGRQPLHVLGRHRRIDGGLMFAVNLIPDLAAGDTGVLRLGDTVTPLE</sequence>
<dbReference type="PROSITE" id="PS51340">
    <property type="entry name" value="MOSC"/>
    <property type="match status" value="1"/>
</dbReference>
<dbReference type="PANTHER" id="PTHR14237">
    <property type="entry name" value="MOLYBDOPTERIN COFACTOR SULFURASE MOSC"/>
    <property type="match status" value="1"/>
</dbReference>
<dbReference type="EMBL" id="JACHNB010000001">
    <property type="protein sequence ID" value="MBB4739224.1"/>
    <property type="molecule type" value="Genomic_DNA"/>
</dbReference>
<dbReference type="Gene3D" id="2.40.33.20">
    <property type="entry name" value="PK beta-barrel domain-like"/>
    <property type="match status" value="1"/>
</dbReference>
<accession>A0A7W7GVT3</accession>
<feature type="domain" description="MOSC" evidence="1">
    <location>
        <begin position="117"/>
        <end position="271"/>
    </location>
</feature>
<comment type="caution">
    <text evidence="2">The sequence shown here is derived from an EMBL/GenBank/DDBJ whole genome shotgun (WGS) entry which is preliminary data.</text>
</comment>
<name>A0A7W7GVT3_9ACTN</name>
<dbReference type="GO" id="GO:0030151">
    <property type="term" value="F:molybdenum ion binding"/>
    <property type="evidence" value="ECO:0007669"/>
    <property type="project" value="InterPro"/>
</dbReference>
<evidence type="ECO:0000313" key="3">
    <source>
        <dbReference type="Proteomes" id="UP000546162"/>
    </source>
</evidence>
<dbReference type="RefSeq" id="WP_185039794.1">
    <property type="nucleotide sequence ID" value="NZ_BAABFG010000005.1"/>
</dbReference>
<organism evidence="2 3">
    <name type="scientific">Actinoplanes octamycinicus</name>
    <dbReference type="NCBI Taxonomy" id="135948"/>
    <lineage>
        <taxon>Bacteria</taxon>
        <taxon>Bacillati</taxon>
        <taxon>Actinomycetota</taxon>
        <taxon>Actinomycetes</taxon>
        <taxon>Micromonosporales</taxon>
        <taxon>Micromonosporaceae</taxon>
        <taxon>Actinoplanes</taxon>
    </lineage>
</organism>
<dbReference type="InterPro" id="IPR011037">
    <property type="entry name" value="Pyrv_Knase-like_insert_dom_sf"/>
</dbReference>
<dbReference type="GO" id="GO:0030170">
    <property type="term" value="F:pyridoxal phosphate binding"/>
    <property type="evidence" value="ECO:0007669"/>
    <property type="project" value="InterPro"/>
</dbReference>
<dbReference type="SUPFAM" id="SSF50800">
    <property type="entry name" value="PK beta-barrel domain-like"/>
    <property type="match status" value="1"/>
</dbReference>
<dbReference type="PANTHER" id="PTHR14237:SF19">
    <property type="entry name" value="MITOCHONDRIAL AMIDOXIME REDUCING COMPONENT 1"/>
    <property type="match status" value="1"/>
</dbReference>
<dbReference type="InterPro" id="IPR005302">
    <property type="entry name" value="MoCF_Sase_C"/>
</dbReference>
<evidence type="ECO:0000259" key="1">
    <source>
        <dbReference type="PROSITE" id="PS51340"/>
    </source>
</evidence>
<dbReference type="Proteomes" id="UP000546162">
    <property type="component" value="Unassembled WGS sequence"/>
</dbReference>
<dbReference type="AlphaFoldDB" id="A0A7W7GVT3"/>
<protein>
    <submittedName>
        <fullName evidence="2">Uncharacterized protein YcbX</fullName>
    </submittedName>
</protein>
<reference evidence="2 3" key="1">
    <citation type="submission" date="2020-08" db="EMBL/GenBank/DDBJ databases">
        <title>Sequencing the genomes of 1000 actinobacteria strains.</title>
        <authorList>
            <person name="Klenk H.-P."/>
        </authorList>
    </citation>
    <scope>NUCLEOTIDE SEQUENCE [LARGE SCALE GENOMIC DNA]</scope>
    <source>
        <strain evidence="2 3">DSM 45809</strain>
    </source>
</reference>
<gene>
    <name evidence="2" type="ORF">BJY16_002683</name>
</gene>
<evidence type="ECO:0000313" key="2">
    <source>
        <dbReference type="EMBL" id="MBB4739224.1"/>
    </source>
</evidence>
<dbReference type="Pfam" id="PF03476">
    <property type="entry name" value="MOSC_N"/>
    <property type="match status" value="1"/>
</dbReference>
<dbReference type="GO" id="GO:0003824">
    <property type="term" value="F:catalytic activity"/>
    <property type="evidence" value="ECO:0007669"/>
    <property type="project" value="InterPro"/>
</dbReference>
<keyword evidence="3" id="KW-1185">Reference proteome</keyword>
<dbReference type="Pfam" id="PF03473">
    <property type="entry name" value="MOSC"/>
    <property type="match status" value="1"/>
</dbReference>
<dbReference type="InterPro" id="IPR005303">
    <property type="entry name" value="MOCOS_middle"/>
</dbReference>
<dbReference type="SUPFAM" id="SSF141673">
    <property type="entry name" value="MOSC N-terminal domain-like"/>
    <property type="match status" value="1"/>
</dbReference>